<dbReference type="InterPro" id="IPR023996">
    <property type="entry name" value="TonB-dep_OMP_SusC/RagA"/>
</dbReference>
<dbReference type="Pfam" id="PF07715">
    <property type="entry name" value="Plug"/>
    <property type="match status" value="1"/>
</dbReference>
<dbReference type="SUPFAM" id="SSF56935">
    <property type="entry name" value="Porins"/>
    <property type="match status" value="1"/>
</dbReference>
<evidence type="ECO:0000313" key="11">
    <source>
        <dbReference type="Proteomes" id="UP000678679"/>
    </source>
</evidence>
<gene>
    <name evidence="10" type="ORF">KMW28_22615</name>
</gene>
<name>A0AAX1NCB4_9BACT</name>
<keyword evidence="8" id="KW-0732">Signal</keyword>
<feature type="domain" description="TonB-dependent receptor plug" evidence="9">
    <location>
        <begin position="126"/>
        <end position="233"/>
    </location>
</feature>
<feature type="signal peptide" evidence="8">
    <location>
        <begin position="1"/>
        <end position="31"/>
    </location>
</feature>
<dbReference type="InterPro" id="IPR012910">
    <property type="entry name" value="Plug_dom"/>
</dbReference>
<dbReference type="Pfam" id="PF13715">
    <property type="entry name" value="CarbopepD_reg_2"/>
    <property type="match status" value="1"/>
</dbReference>
<dbReference type="AlphaFoldDB" id="A0AAX1NCB4"/>
<keyword evidence="4 7" id="KW-0812">Transmembrane</keyword>
<dbReference type="RefSeq" id="WP_215585947.1">
    <property type="nucleotide sequence ID" value="NZ_CP076133.1"/>
</dbReference>
<keyword evidence="5 7" id="KW-0472">Membrane</keyword>
<evidence type="ECO:0000313" key="10">
    <source>
        <dbReference type="EMBL" id="QWG05219.1"/>
    </source>
</evidence>
<keyword evidence="11" id="KW-1185">Reference proteome</keyword>
<evidence type="ECO:0000259" key="9">
    <source>
        <dbReference type="Pfam" id="PF07715"/>
    </source>
</evidence>
<reference evidence="10 11" key="1">
    <citation type="submission" date="2021-05" db="EMBL/GenBank/DDBJ databases">
        <title>Comparative genomic studies on the polysaccharide-degrading batcterial strains of the Flammeovirga genus.</title>
        <authorList>
            <person name="Zewei F."/>
            <person name="Zheng Z."/>
            <person name="Yu L."/>
            <person name="Ruyue G."/>
            <person name="Yanhong M."/>
            <person name="Yuanyuan C."/>
            <person name="Jingyan G."/>
            <person name="Wenjun H."/>
        </authorList>
    </citation>
    <scope>NUCLEOTIDE SEQUENCE [LARGE SCALE GENOMIC DNA]</scope>
    <source>
        <strain evidence="10 11">NBRC:100898</strain>
    </source>
</reference>
<dbReference type="EMBL" id="CP076133">
    <property type="protein sequence ID" value="QWG05219.1"/>
    <property type="molecule type" value="Genomic_DNA"/>
</dbReference>
<dbReference type="KEGG" id="fya:KMW28_22615"/>
<protein>
    <submittedName>
        <fullName evidence="10">TonB-dependent receptor</fullName>
    </submittedName>
</protein>
<dbReference type="InterPro" id="IPR008969">
    <property type="entry name" value="CarboxyPept-like_regulatory"/>
</dbReference>
<dbReference type="GO" id="GO:0009279">
    <property type="term" value="C:cell outer membrane"/>
    <property type="evidence" value="ECO:0007669"/>
    <property type="project" value="UniProtKB-SubCell"/>
</dbReference>
<dbReference type="SUPFAM" id="SSF49464">
    <property type="entry name" value="Carboxypeptidase regulatory domain-like"/>
    <property type="match status" value="1"/>
</dbReference>
<dbReference type="InterPro" id="IPR023997">
    <property type="entry name" value="TonB-dep_OMP_SusC/RagA_CS"/>
</dbReference>
<accession>A0AAX1NCB4</accession>
<evidence type="ECO:0000256" key="1">
    <source>
        <dbReference type="ARBA" id="ARBA00004571"/>
    </source>
</evidence>
<dbReference type="Gene3D" id="2.40.170.20">
    <property type="entry name" value="TonB-dependent receptor, beta-barrel domain"/>
    <property type="match status" value="1"/>
</dbReference>
<feature type="chain" id="PRO_5043746323" evidence="8">
    <location>
        <begin position="32"/>
        <end position="1059"/>
    </location>
</feature>
<proteinExistence type="inferred from homology"/>
<evidence type="ECO:0000256" key="4">
    <source>
        <dbReference type="ARBA" id="ARBA00022692"/>
    </source>
</evidence>
<sequence>MLKFFTNMLCLRSLYLWTLLLAITLSFKVSAQQNQNLISGKIVDENDQPLPGVNVVIEGTSKGTITDFSGVFKLQVFNKNAKLEISSIGYETQTIALEGKKIINLKMELDVQALDEVVVIGYGEQKKKEVTGAVGRVSGEEILNVSTSDVGGALQGQIAGVNVQASSGQPGATANIMIRGLSSITGSSTPLYVVDGVPFDGDPGLSPYEIASIDVLKDAASAAIYGTRGASGVILITTKKGHEGEMKINFDGYYGVQKITNGVHLMNFEEYIYAEMLRIENTDPKAHSENLWLPISENPATFTNNTRMSDVIFQDNAPVQNYNLTASGGRAGMRYNVNANYFSQDGSIINSGFERMSLRANNTYKKKKFTLSTNLALKRETRRFTPQTLLTDAYKYKPYQQPIDPNQETIVSQSDLENTESNDIQNMSFLMSKLKRQDESVINQINYNLKLDYDLIKGLKLSSRFGGAITEGTREIIEPNIKSYTAQGKEVTIRNYRSGVRNVSSSRDNWSWENSINYTKKVGGHQFKVLGVFSLESYNYGSFYGQKKDLVSNEITVLDGATSDPLAGNETGFNQNKTNNLIGMLGRFQYNYKGRYLLSASVRRDGSSRFSEQNRWGVFPSLSVGWNISEEAFWGGGLKDHFNVFKLRGSYGTTGNQNFLDYSNATAIFLNKDYVFGTATNENLQVGATQVNFANVNVQWETTIQSNIGIDFGFFNNKLTFTADVYNTDKQDMLFPVLIPASTGGGINPTVVLNVGNMNNKGVELTANYKHIGKKGFDWNIGGTFSKNENKITKMAGANKVAYLNGSVAVAVGSNAQDKLSVLKEGYEAGAFFLVQSDGILSTQEEVDAYNEYFGAEVAKLGDLKLVDQPTIDTTGDGIPDTGDRQIDDEDRVYAGSGMPDFEVGLNMGASYKGFDISVQFYGAFGGEVINGNKAFAYQEGVHKDLVYQWTEQNPTTNVPAYRGGGHENYRGRNDIYLEDGSFVRLRNVTIGYMLPENLNKKMGISKFRIYATAINPLTFTNYTGYDPEVGNNGLSSRGIDRGTYPVTASYRVGLQFGF</sequence>
<dbReference type="InterPro" id="IPR037066">
    <property type="entry name" value="Plug_dom_sf"/>
</dbReference>
<dbReference type="NCBIfam" id="TIGR04056">
    <property type="entry name" value="OMP_RagA_SusC"/>
    <property type="match status" value="1"/>
</dbReference>
<dbReference type="NCBIfam" id="TIGR04057">
    <property type="entry name" value="SusC_RagA_signa"/>
    <property type="match status" value="1"/>
</dbReference>
<keyword evidence="6 7" id="KW-0998">Cell outer membrane</keyword>
<dbReference type="PROSITE" id="PS52016">
    <property type="entry name" value="TONB_DEPENDENT_REC_3"/>
    <property type="match status" value="1"/>
</dbReference>
<dbReference type="Gene3D" id="2.170.130.10">
    <property type="entry name" value="TonB-dependent receptor, plug domain"/>
    <property type="match status" value="1"/>
</dbReference>
<comment type="subcellular location">
    <subcellularLocation>
        <location evidence="1 7">Cell outer membrane</location>
        <topology evidence="1 7">Multi-pass membrane protein</topology>
    </subcellularLocation>
</comment>
<evidence type="ECO:0000256" key="2">
    <source>
        <dbReference type="ARBA" id="ARBA00022448"/>
    </source>
</evidence>
<dbReference type="Proteomes" id="UP000678679">
    <property type="component" value="Chromosome 2"/>
</dbReference>
<keyword evidence="2 7" id="KW-0813">Transport</keyword>
<evidence type="ECO:0000256" key="3">
    <source>
        <dbReference type="ARBA" id="ARBA00022452"/>
    </source>
</evidence>
<dbReference type="Gene3D" id="2.60.40.1120">
    <property type="entry name" value="Carboxypeptidase-like, regulatory domain"/>
    <property type="match status" value="1"/>
</dbReference>
<evidence type="ECO:0000256" key="7">
    <source>
        <dbReference type="PROSITE-ProRule" id="PRU01360"/>
    </source>
</evidence>
<evidence type="ECO:0000256" key="6">
    <source>
        <dbReference type="ARBA" id="ARBA00023237"/>
    </source>
</evidence>
<evidence type="ECO:0000256" key="5">
    <source>
        <dbReference type="ARBA" id="ARBA00023136"/>
    </source>
</evidence>
<keyword evidence="3 7" id="KW-1134">Transmembrane beta strand</keyword>
<organism evidence="10 11">
    <name type="scientific">Flammeovirga yaeyamensis</name>
    <dbReference type="NCBI Taxonomy" id="367791"/>
    <lineage>
        <taxon>Bacteria</taxon>
        <taxon>Pseudomonadati</taxon>
        <taxon>Bacteroidota</taxon>
        <taxon>Cytophagia</taxon>
        <taxon>Cytophagales</taxon>
        <taxon>Flammeovirgaceae</taxon>
        <taxon>Flammeovirga</taxon>
    </lineage>
</organism>
<evidence type="ECO:0000256" key="8">
    <source>
        <dbReference type="SAM" id="SignalP"/>
    </source>
</evidence>
<dbReference type="InterPro" id="IPR039426">
    <property type="entry name" value="TonB-dep_rcpt-like"/>
</dbReference>
<keyword evidence="10" id="KW-0675">Receptor</keyword>
<comment type="similarity">
    <text evidence="7">Belongs to the TonB-dependent receptor family.</text>
</comment>
<dbReference type="InterPro" id="IPR036942">
    <property type="entry name" value="Beta-barrel_TonB_sf"/>
</dbReference>